<comment type="subcellular location">
    <subcellularLocation>
        <location evidence="1 4">Cell outer membrane</location>
    </subcellularLocation>
</comment>
<dbReference type="InterPro" id="IPR008969">
    <property type="entry name" value="CarboxyPept-like_regulatory"/>
</dbReference>
<dbReference type="InterPro" id="IPR036942">
    <property type="entry name" value="Beta-barrel_TonB_sf"/>
</dbReference>
<keyword evidence="9" id="KW-1185">Reference proteome</keyword>
<comment type="similarity">
    <text evidence="4">Belongs to the TonB-dependent receptor family.</text>
</comment>
<organism evidence="8 9">
    <name type="scientific">Acanthopleuribacter pedis</name>
    <dbReference type="NCBI Taxonomy" id="442870"/>
    <lineage>
        <taxon>Bacteria</taxon>
        <taxon>Pseudomonadati</taxon>
        <taxon>Acidobacteriota</taxon>
        <taxon>Holophagae</taxon>
        <taxon>Acanthopleuribacterales</taxon>
        <taxon>Acanthopleuribacteraceae</taxon>
        <taxon>Acanthopleuribacter</taxon>
    </lineage>
</organism>
<feature type="signal peptide" evidence="5">
    <location>
        <begin position="1"/>
        <end position="22"/>
    </location>
</feature>
<dbReference type="Pfam" id="PF00593">
    <property type="entry name" value="TonB_dep_Rec_b-barrel"/>
    <property type="match status" value="1"/>
</dbReference>
<keyword evidence="3" id="KW-0998">Cell outer membrane</keyword>
<evidence type="ECO:0000256" key="5">
    <source>
        <dbReference type="SAM" id="SignalP"/>
    </source>
</evidence>
<name>A0A8J7U673_9BACT</name>
<dbReference type="Proteomes" id="UP000664417">
    <property type="component" value="Unassembled WGS sequence"/>
</dbReference>
<evidence type="ECO:0000313" key="8">
    <source>
        <dbReference type="EMBL" id="MBO1321614.1"/>
    </source>
</evidence>
<evidence type="ECO:0000313" key="9">
    <source>
        <dbReference type="Proteomes" id="UP000664417"/>
    </source>
</evidence>
<dbReference type="InterPro" id="IPR000531">
    <property type="entry name" value="Beta-barrel_TonB"/>
</dbReference>
<sequence length="956" mass="105778">MMNYKAKVALLIWLLAAAGLSAQDAGVISGTVFDKDQGGELPTASVRVDGTDRVVFADVNGFYKIAGLAPGTYSLTAEFAGFTPQTVEQIEVASGTVTVNFELGQNALQEEIKVVYKVEENNAIHVLNERKNSANVSDGISAEEISRSGGSDAADALKKVTGASIVGGKHVFVRGLGDRYVSTQLNGVEMPTADPDVKSFQADLLPANILDNVVTLKTFTPDKPGNFSGGIIDVGTKAYPPNFTYSLSYGSSYQDGSTFSDDYLNYGTSGSDWIGMDDGLRELPSELEGGNVSIPNPIAARSDQALAEHLDRVSNAFEPVMGHTAGKAPLNQNLAFSLGNQLEFSNDRRLGFLGSLTYGRKRTYYDDWTKARWKLTSTPGEAESLVNQSEFDSEQGKDKVNWGALLTGNYVFGNHEIGTTVVYTQGGESTSEYYLGQWPEQFSSENAFLESRLLKYTERNLASFQLRGEHAFPDAGELLVKWTGAVSSTELDEPDTRIFTSNFSRQTINGEERVLHSITPSIYNRPTRYFRGLTEDGTNFNVDVTKPVELWNGRRAKISAGLAYDKKERDFNELRYEYFSSSSIRYEGDPNAFFAPENVGIIGFDEQRGRYIFGNVIQLSDNPRGGDYTGDQEITAYYLMGELPLTEKLRIITGLRYESTDMEVSNGTTVGGLDENDALPSFHVIYKLTPDQNFRFSYGRTLARPNFREKAPYSSFDFIADGIYAGNPDLERTLIDNFDFRWEKFLSGGELLAASAFYKEFENPIERAYNLRFASEFGEVTYLNVGEATVYGIELEARKGITPNDAINRFSVGGNITLIESIVDIPPEELEFLRLRDPDADDTRTLQGQSPYLINLSLNYDNIDTETAASLFYNVFGERLDQVGIGGAPDAKEQPRGLLDFIFSQSLGRGLKLKFSAKNLLDDEIEVVQEFKGQEYIQSSYQTGQSYSLSLSFKPE</sequence>
<dbReference type="PANTHER" id="PTHR40980:SF5">
    <property type="entry name" value="TONB-DEPENDENT RECEPTOR"/>
    <property type="match status" value="1"/>
</dbReference>
<feature type="chain" id="PRO_5035227070" evidence="5">
    <location>
        <begin position="23"/>
        <end position="956"/>
    </location>
</feature>
<reference evidence="8" key="1">
    <citation type="submission" date="2021-03" db="EMBL/GenBank/DDBJ databases">
        <authorList>
            <person name="Wang G."/>
        </authorList>
    </citation>
    <scope>NUCLEOTIDE SEQUENCE</scope>
    <source>
        <strain evidence="8">KCTC 12899</strain>
    </source>
</reference>
<comment type="caution">
    <text evidence="8">The sequence shown here is derived from an EMBL/GenBank/DDBJ whole genome shotgun (WGS) entry which is preliminary data.</text>
</comment>
<dbReference type="AlphaFoldDB" id="A0A8J7U673"/>
<evidence type="ECO:0000256" key="2">
    <source>
        <dbReference type="ARBA" id="ARBA00023136"/>
    </source>
</evidence>
<accession>A0A8J7U673</accession>
<dbReference type="RefSeq" id="WP_207861587.1">
    <property type="nucleotide sequence ID" value="NZ_JAFREP010000026.1"/>
</dbReference>
<dbReference type="SUPFAM" id="SSF49464">
    <property type="entry name" value="Carboxypeptidase regulatory domain-like"/>
    <property type="match status" value="1"/>
</dbReference>
<dbReference type="Pfam" id="PF13620">
    <property type="entry name" value="CarboxypepD_reg"/>
    <property type="match status" value="1"/>
</dbReference>
<dbReference type="InterPro" id="IPR037066">
    <property type="entry name" value="Plug_dom_sf"/>
</dbReference>
<dbReference type="InterPro" id="IPR012910">
    <property type="entry name" value="Plug_dom"/>
</dbReference>
<gene>
    <name evidence="8" type="ORF">J3U88_24260</name>
</gene>
<evidence type="ECO:0000259" key="7">
    <source>
        <dbReference type="Pfam" id="PF07715"/>
    </source>
</evidence>
<evidence type="ECO:0000256" key="1">
    <source>
        <dbReference type="ARBA" id="ARBA00004442"/>
    </source>
</evidence>
<keyword evidence="8" id="KW-0675">Receptor</keyword>
<evidence type="ECO:0000256" key="3">
    <source>
        <dbReference type="ARBA" id="ARBA00023237"/>
    </source>
</evidence>
<dbReference type="Gene3D" id="2.60.40.1120">
    <property type="entry name" value="Carboxypeptidase-like, regulatory domain"/>
    <property type="match status" value="1"/>
</dbReference>
<dbReference type="GO" id="GO:0009279">
    <property type="term" value="C:cell outer membrane"/>
    <property type="evidence" value="ECO:0007669"/>
    <property type="project" value="UniProtKB-SubCell"/>
</dbReference>
<proteinExistence type="inferred from homology"/>
<feature type="domain" description="TonB-dependent receptor plug" evidence="7">
    <location>
        <begin position="133"/>
        <end position="217"/>
    </location>
</feature>
<dbReference type="EMBL" id="JAFREP010000026">
    <property type="protein sequence ID" value="MBO1321614.1"/>
    <property type="molecule type" value="Genomic_DNA"/>
</dbReference>
<keyword evidence="2 4" id="KW-0472">Membrane</keyword>
<protein>
    <submittedName>
        <fullName evidence="8">TonB-dependent receptor</fullName>
    </submittedName>
</protein>
<keyword evidence="4" id="KW-0798">TonB box</keyword>
<dbReference type="Pfam" id="PF07715">
    <property type="entry name" value="Plug"/>
    <property type="match status" value="1"/>
</dbReference>
<evidence type="ECO:0000256" key="4">
    <source>
        <dbReference type="RuleBase" id="RU003357"/>
    </source>
</evidence>
<dbReference type="SUPFAM" id="SSF56935">
    <property type="entry name" value="Porins"/>
    <property type="match status" value="1"/>
</dbReference>
<dbReference type="PANTHER" id="PTHR40980">
    <property type="entry name" value="PLUG DOMAIN-CONTAINING PROTEIN"/>
    <property type="match status" value="1"/>
</dbReference>
<evidence type="ECO:0000259" key="6">
    <source>
        <dbReference type="Pfam" id="PF00593"/>
    </source>
</evidence>
<keyword evidence="5" id="KW-0732">Signal</keyword>
<dbReference type="Gene3D" id="2.40.170.20">
    <property type="entry name" value="TonB-dependent receptor, beta-barrel domain"/>
    <property type="match status" value="1"/>
</dbReference>
<feature type="domain" description="TonB-dependent receptor-like beta-barrel" evidence="6">
    <location>
        <begin position="456"/>
        <end position="920"/>
    </location>
</feature>
<dbReference type="Gene3D" id="2.170.130.10">
    <property type="entry name" value="TonB-dependent receptor, plug domain"/>
    <property type="match status" value="1"/>
</dbReference>